<dbReference type="KEGG" id="mpi:Mpet_0935"/>
<sequence length="151" mass="17321">MPVSPEENKAIVRRFIDAHNTRNLDLFSELVDPGYIDHTHHQEGIEEFRKLFELAFVAFPDWHEEIVDMIAEEDKVWVRVEATGTQTGEWKYMGGSLSPTGNKVAISMVFIWRIADGRLAEGWGVDGDSDFLYSLGLMKYTEKGEEMFFGE</sequence>
<evidence type="ECO:0000313" key="2">
    <source>
        <dbReference type="Proteomes" id="UP000006565"/>
    </source>
</evidence>
<dbReference type="PANTHER" id="PTHR38436">
    <property type="entry name" value="POLYKETIDE CYCLASE SNOAL-LIKE DOMAIN"/>
    <property type="match status" value="1"/>
</dbReference>
<protein>
    <recommendedName>
        <fullName evidence="3">Ester cyclase</fullName>
    </recommendedName>
</protein>
<dbReference type="GeneID" id="9743395"/>
<reference evidence="1 2" key="1">
    <citation type="journal article" date="2010" name="Stand. Genomic Sci.">
        <title>Complete genome sequence of Methanoplanus petrolearius type strain (SEBR 4847).</title>
        <authorList>
            <person name="Brambilla E."/>
            <person name="Djao O.D."/>
            <person name="Daligault H."/>
            <person name="Lapidus A."/>
            <person name="Lucas S."/>
            <person name="Hammon N."/>
            <person name="Nolan M."/>
            <person name="Tice H."/>
            <person name="Cheng J.F."/>
            <person name="Han C."/>
            <person name="Tapia R."/>
            <person name="Goodwin L."/>
            <person name="Pitluck S."/>
            <person name="Liolios K."/>
            <person name="Ivanova N."/>
            <person name="Mavromatis K."/>
            <person name="Mikhailova N."/>
            <person name="Pati A."/>
            <person name="Chen A."/>
            <person name="Palaniappan K."/>
            <person name="Land M."/>
            <person name="Hauser L."/>
            <person name="Chang Y.J."/>
            <person name="Jeffries C.D."/>
            <person name="Rohde M."/>
            <person name="Spring S."/>
            <person name="Sikorski J."/>
            <person name="Goker M."/>
            <person name="Woyke T."/>
            <person name="Bristow J."/>
            <person name="Eisen J.A."/>
            <person name="Markowitz V."/>
            <person name="Hugenholtz P."/>
            <person name="Kyrpides N.C."/>
            <person name="Klenk H.P."/>
        </authorList>
    </citation>
    <scope>NUCLEOTIDE SEQUENCE [LARGE SCALE GENOMIC DNA]</scope>
    <source>
        <strain evidence="2">DSM 11571 / OCM 486 / SEBR 4847</strain>
    </source>
</reference>
<proteinExistence type="predicted"/>
<evidence type="ECO:0008006" key="3">
    <source>
        <dbReference type="Google" id="ProtNLM"/>
    </source>
</evidence>
<evidence type="ECO:0000313" key="1">
    <source>
        <dbReference type="EMBL" id="ADN35702.1"/>
    </source>
</evidence>
<dbReference type="InterPro" id="IPR032710">
    <property type="entry name" value="NTF2-like_dom_sf"/>
</dbReference>
<gene>
    <name evidence="1" type="ordered locus">Mpet_0935</name>
</gene>
<dbReference type="AlphaFoldDB" id="E1RJQ5"/>
<dbReference type="InterPro" id="IPR009959">
    <property type="entry name" value="Cyclase_SnoaL-like"/>
</dbReference>
<dbReference type="eggNOG" id="arCOG06513">
    <property type="taxonomic scope" value="Archaea"/>
</dbReference>
<dbReference type="SUPFAM" id="SSF54427">
    <property type="entry name" value="NTF2-like"/>
    <property type="match status" value="1"/>
</dbReference>
<name>E1RJQ5_METP4</name>
<dbReference type="GO" id="GO:0030638">
    <property type="term" value="P:polyketide metabolic process"/>
    <property type="evidence" value="ECO:0007669"/>
    <property type="project" value="InterPro"/>
</dbReference>
<dbReference type="HOGENOM" id="CLU_100997_5_0_2"/>
<dbReference type="EMBL" id="CP002117">
    <property type="protein sequence ID" value="ADN35702.1"/>
    <property type="molecule type" value="Genomic_DNA"/>
</dbReference>
<dbReference type="PANTHER" id="PTHR38436:SF1">
    <property type="entry name" value="ESTER CYCLASE"/>
    <property type="match status" value="1"/>
</dbReference>
<organism evidence="1 2">
    <name type="scientific">Methanolacinia petrolearia (strain DSM 11571 / OCM 486 / SEBR 4847)</name>
    <name type="common">Methanoplanus petrolearius</name>
    <dbReference type="NCBI Taxonomy" id="679926"/>
    <lineage>
        <taxon>Archaea</taxon>
        <taxon>Methanobacteriati</taxon>
        <taxon>Methanobacteriota</taxon>
        <taxon>Stenosarchaea group</taxon>
        <taxon>Methanomicrobia</taxon>
        <taxon>Methanomicrobiales</taxon>
        <taxon>Methanomicrobiaceae</taxon>
        <taxon>Methanolacinia</taxon>
    </lineage>
</organism>
<dbReference type="RefSeq" id="WP_013328880.1">
    <property type="nucleotide sequence ID" value="NC_014507.1"/>
</dbReference>
<dbReference type="Pfam" id="PF07366">
    <property type="entry name" value="SnoaL"/>
    <property type="match status" value="1"/>
</dbReference>
<keyword evidence="2" id="KW-1185">Reference proteome</keyword>
<accession>E1RJQ5</accession>
<dbReference type="Proteomes" id="UP000006565">
    <property type="component" value="Chromosome"/>
</dbReference>
<dbReference type="Gene3D" id="3.10.450.50">
    <property type="match status" value="1"/>
</dbReference>